<accession>A0ABR1WF87</accession>
<feature type="region of interest" description="Disordered" evidence="1">
    <location>
        <begin position="175"/>
        <end position="254"/>
    </location>
</feature>
<proteinExistence type="predicted"/>
<evidence type="ECO:0000313" key="3">
    <source>
        <dbReference type="Proteomes" id="UP001446871"/>
    </source>
</evidence>
<feature type="compositionally biased region" description="Basic residues" evidence="1">
    <location>
        <begin position="195"/>
        <end position="204"/>
    </location>
</feature>
<feature type="compositionally biased region" description="Pro residues" evidence="1">
    <location>
        <begin position="487"/>
        <end position="499"/>
    </location>
</feature>
<gene>
    <name evidence="2" type="ORF">PG996_000965</name>
</gene>
<feature type="region of interest" description="Disordered" evidence="1">
    <location>
        <begin position="477"/>
        <end position="501"/>
    </location>
</feature>
<evidence type="ECO:0000256" key="1">
    <source>
        <dbReference type="SAM" id="MobiDB-lite"/>
    </source>
</evidence>
<comment type="caution">
    <text evidence="2">The sequence shown here is derived from an EMBL/GenBank/DDBJ whole genome shotgun (WGS) entry which is preliminary data.</text>
</comment>
<evidence type="ECO:0000313" key="2">
    <source>
        <dbReference type="EMBL" id="KAK8082184.1"/>
    </source>
</evidence>
<dbReference type="Proteomes" id="UP001446871">
    <property type="component" value="Unassembled WGS sequence"/>
</dbReference>
<sequence length="642" mass="69933">MCIIEYVGYSCGHSSVPVLRLCPMTTHAPSNPVCKDPCHRPTMVGDMCPACSRVMHSRWVDIVMFEHQWMHERGTCGCQAKFPSLLHPRTMGADPKEEANQHDGQTTLRGISKQMGKAISTRFDSGDGISATSHEEDNVTSATDTTPTKSSSLTITPSINRGRYYAARRYNTKPTTAVGGTAVGQSSVGGSPRTGRGKNQKKANKPMGQKKNGKGKGRNQKQQQKKNHSKFDRHTTKATARDTATALLPPLPTLTSEDEIVESFHLPVPSMELSSTATTSDETQQQGQQVNVRIASQFAAEWIPDHAERHRTGDCNCRVRFERYQPYEVTESEYYSGRDNPQGSTTSYLDDVTAGMEDLTFSDQPGSNNNHGGGYSYYSRRGSFAISPGKSQGTGGFFPFASPSPKMAMGSTHNTGYGSPGFGPDYATLSAAAAPDNNNNTGYATAHQFGAGTNHHVAMPTGNTSYAAPQNDCRAYTYDYPNNRAPPSSPIPSPSPNPNPRDLLYSYPAEQTLRPTDIAYWRVLDSAPDPIYAWASASASRTRPEDFGFRSVDEAARVLAATPEHIPIRSRPAAPVAAAEHLPNTLYYQHVDPDDPATYPIVAWPLGAGPEGGLEYCHSPRWDACHLSRPRLSRSRSLDSFA</sequence>
<name>A0ABR1WF87_9PEZI</name>
<reference evidence="2 3" key="1">
    <citation type="submission" date="2023-01" db="EMBL/GenBank/DDBJ databases">
        <title>Analysis of 21 Apiospora genomes using comparative genomics revels a genus with tremendous synthesis potential of carbohydrate active enzymes and secondary metabolites.</title>
        <authorList>
            <person name="Sorensen T."/>
        </authorList>
    </citation>
    <scope>NUCLEOTIDE SEQUENCE [LARGE SCALE GENOMIC DNA]</scope>
    <source>
        <strain evidence="2 3">CBS 83171</strain>
    </source>
</reference>
<feature type="compositionally biased region" description="Low complexity" evidence="1">
    <location>
        <begin position="237"/>
        <end position="248"/>
    </location>
</feature>
<feature type="region of interest" description="Disordered" evidence="1">
    <location>
        <begin position="121"/>
        <end position="156"/>
    </location>
</feature>
<feature type="compositionally biased region" description="Polar residues" evidence="1">
    <location>
        <begin position="139"/>
        <end position="156"/>
    </location>
</feature>
<dbReference type="EMBL" id="JAQQWM010000001">
    <property type="protein sequence ID" value="KAK8082184.1"/>
    <property type="molecule type" value="Genomic_DNA"/>
</dbReference>
<keyword evidence="3" id="KW-1185">Reference proteome</keyword>
<protein>
    <submittedName>
        <fullName evidence="2">Uncharacterized protein</fullName>
    </submittedName>
</protein>
<organism evidence="2 3">
    <name type="scientific">Apiospora saccharicola</name>
    <dbReference type="NCBI Taxonomy" id="335842"/>
    <lineage>
        <taxon>Eukaryota</taxon>
        <taxon>Fungi</taxon>
        <taxon>Dikarya</taxon>
        <taxon>Ascomycota</taxon>
        <taxon>Pezizomycotina</taxon>
        <taxon>Sordariomycetes</taxon>
        <taxon>Xylariomycetidae</taxon>
        <taxon>Amphisphaeriales</taxon>
        <taxon>Apiosporaceae</taxon>
        <taxon>Apiospora</taxon>
    </lineage>
</organism>
<feature type="compositionally biased region" description="Basic residues" evidence="1">
    <location>
        <begin position="211"/>
        <end position="228"/>
    </location>
</feature>